<dbReference type="EMBL" id="JAHESC010000035">
    <property type="protein sequence ID" value="MBT1689075.1"/>
    <property type="molecule type" value="Genomic_DNA"/>
</dbReference>
<organism evidence="1 2">
    <name type="scientific">Dawidia soli</name>
    <dbReference type="NCBI Taxonomy" id="2782352"/>
    <lineage>
        <taxon>Bacteria</taxon>
        <taxon>Pseudomonadati</taxon>
        <taxon>Bacteroidota</taxon>
        <taxon>Cytophagia</taxon>
        <taxon>Cytophagales</taxon>
        <taxon>Chryseotaleaceae</taxon>
        <taxon>Dawidia</taxon>
    </lineage>
</organism>
<gene>
    <name evidence="1" type="ORF">KK078_21090</name>
</gene>
<protein>
    <submittedName>
        <fullName evidence="1">Uncharacterized protein</fullName>
    </submittedName>
</protein>
<proteinExistence type="predicted"/>
<evidence type="ECO:0000313" key="2">
    <source>
        <dbReference type="Proteomes" id="UP001319180"/>
    </source>
</evidence>
<keyword evidence="2" id="KW-1185">Reference proteome</keyword>
<name>A0AAP2GK00_9BACT</name>
<evidence type="ECO:0000313" key="1">
    <source>
        <dbReference type="EMBL" id="MBT1689075.1"/>
    </source>
</evidence>
<reference evidence="1 2" key="1">
    <citation type="submission" date="2021-05" db="EMBL/GenBank/DDBJ databases">
        <title>A Polyphasic approach of four new species of the genus Ohtaekwangia: Ohtaekwangia histidinii sp. nov., Ohtaekwangia cretensis sp. nov., Ohtaekwangia indiensis sp. nov., Ohtaekwangia reichenbachii sp. nov. from diverse environment.</title>
        <authorList>
            <person name="Octaviana S."/>
        </authorList>
    </citation>
    <scope>NUCLEOTIDE SEQUENCE [LARGE SCALE GENOMIC DNA]</scope>
    <source>
        <strain evidence="1 2">PWU37</strain>
    </source>
</reference>
<accession>A0AAP2GK00</accession>
<sequence length="135" mass="14700">MNRKHRHTATSTRRASSLFAFLLLFLYLAGNLQPEALHHLSHNDEADAHTAVMEKDPCHRALYHAALGDGCEHTAHYTTPKKCAACHLIFHAAHLVITSDEASITYAVVPYTVADDALPCLGDIAFSSSRAPPVA</sequence>
<dbReference type="AlphaFoldDB" id="A0AAP2GK00"/>
<dbReference type="RefSeq" id="WP_254092300.1">
    <property type="nucleotide sequence ID" value="NZ_JAHESC010000035.1"/>
</dbReference>
<dbReference type="Proteomes" id="UP001319180">
    <property type="component" value="Unassembled WGS sequence"/>
</dbReference>
<comment type="caution">
    <text evidence="1">The sequence shown here is derived from an EMBL/GenBank/DDBJ whole genome shotgun (WGS) entry which is preliminary data.</text>
</comment>